<reference evidence="3" key="1">
    <citation type="submission" date="2015-01" db="EMBL/GenBank/DDBJ databases">
        <title>The Genome Sequence of Cryptococcus gattii MMRL2647.</title>
        <authorList>
            <consortium name="The Broad Institute Genomics Platform"/>
            <person name="Cuomo C."/>
            <person name="Litvintseva A."/>
            <person name="Chen Y."/>
            <person name="Heitman J."/>
            <person name="Sun S."/>
            <person name="Springer D."/>
            <person name="Dromer F."/>
            <person name="Young S."/>
            <person name="Zeng Q."/>
            <person name="Gargeya S."/>
            <person name="Abouelleil A."/>
            <person name="Alvarado L."/>
            <person name="Chapman S.B."/>
            <person name="Gainer-Dewar J."/>
            <person name="Goldberg J."/>
            <person name="Griggs A."/>
            <person name="Gujja S."/>
            <person name="Hansen M."/>
            <person name="Howarth C."/>
            <person name="Imamovic A."/>
            <person name="Larimer J."/>
            <person name="Murphy C."/>
            <person name="Naylor J."/>
            <person name="Pearson M."/>
            <person name="Priest M."/>
            <person name="Roberts A."/>
            <person name="Saif S."/>
            <person name="Shea T."/>
            <person name="Sykes S."/>
            <person name="Wortman J."/>
            <person name="Nusbaum C."/>
            <person name="Birren B."/>
        </authorList>
    </citation>
    <scope>NUCLEOTIDE SEQUENCE [LARGE SCALE GENOMIC DNA]</scope>
    <source>
        <strain evidence="3">IND107</strain>
    </source>
</reference>
<sequence>MVDHHMTNVVIDISKRRSPPKYQPLTLNGDFSREGQMLASCEHSKCFFPKERPSILSCNSTPDGTPAKKYRLLVTRLPYVPPVPKPDTGGPVFSSGASGLDGIGPGAAAASAIIAPSPGGVAGPHRAIPALPDAGYTSVNLPGLSMGSQGQSSIYSSSHAGPYSFYDSESRVPPSYQGYIHSHLPIIRNENWVPSSLPSPRRGPPAPDSVIAHHHHHRHHHHHPHHDHDDDMGRKSDASYYAMPKDKQRSRAGSIGSVSDSKELNDSRGHRRRSRSISQGQTYKRHRSPSLPPGNVHHLHTPLSSSPLAVNDGEPPGNMSHSALVQRQQRMSLPPEEERGPRLEPLVPPKHEDPELELGKGKKQDARRGFEATDERHCRQSSAASVNSAQPNHLHRNNSAFVLNGFQTHGRHRRRSYILRGSVYHHSAPPPPVMCDPASTVSGPSYPSDIEGNYRRRAVSMQGLERPEHPSPEYQIPSTTVGQVVYDDSVSAASDSRMTFADGAVGGRTSQYGLPRYPHQPKVDYRRFCVQRGNADVFLD</sequence>
<evidence type="ECO:0000313" key="2">
    <source>
        <dbReference type="EMBL" id="KAL0252490.1"/>
    </source>
</evidence>
<keyword evidence="3" id="KW-1185">Reference proteome</keyword>
<evidence type="ECO:0000256" key="1">
    <source>
        <dbReference type="SAM" id="MobiDB-lite"/>
    </source>
</evidence>
<feature type="compositionally biased region" description="Basic and acidic residues" evidence="1">
    <location>
        <begin position="226"/>
        <end position="237"/>
    </location>
</feature>
<proteinExistence type="predicted"/>
<evidence type="ECO:0008006" key="4">
    <source>
        <dbReference type="Google" id="ProtNLM"/>
    </source>
</evidence>
<protein>
    <recommendedName>
        <fullName evidence="4">Velvet domain-containing protein</fullName>
    </recommendedName>
</protein>
<organism evidence="2 3">
    <name type="scientific">Cryptococcus tetragattii IND107</name>
    <dbReference type="NCBI Taxonomy" id="1296105"/>
    <lineage>
        <taxon>Eukaryota</taxon>
        <taxon>Fungi</taxon>
        <taxon>Dikarya</taxon>
        <taxon>Basidiomycota</taxon>
        <taxon>Agaricomycotina</taxon>
        <taxon>Tremellomycetes</taxon>
        <taxon>Tremellales</taxon>
        <taxon>Cryptococcaceae</taxon>
        <taxon>Cryptococcus</taxon>
        <taxon>Cryptococcus gattii species complex</taxon>
    </lineage>
</organism>
<feature type="compositionally biased region" description="Basic and acidic residues" evidence="1">
    <location>
        <begin position="349"/>
        <end position="378"/>
    </location>
</feature>
<dbReference type="GeneID" id="91988740"/>
<comment type="caution">
    <text evidence="2">The sequence shown here is derived from an EMBL/GenBank/DDBJ whole genome shotgun (WGS) entry which is preliminary data.</text>
</comment>
<reference evidence="2 3" key="2">
    <citation type="submission" date="2024-01" db="EMBL/GenBank/DDBJ databases">
        <title>Comparative genomics of Cryptococcus and Kwoniella reveals pathogenesis evolution and contrasting modes of karyotype evolution via chromosome fusion or intercentromeric recombination.</title>
        <authorList>
            <person name="Coelho M.A."/>
            <person name="David-Palma M."/>
            <person name="Shea T."/>
            <person name="Bowers K."/>
            <person name="Mcginley-Smith S."/>
            <person name="Mohammad A.W."/>
            <person name="Gnirke A."/>
            <person name="Yurkov A.M."/>
            <person name="Nowrousian M."/>
            <person name="Sun S."/>
            <person name="Cuomo C.A."/>
            <person name="Heitman J."/>
        </authorList>
    </citation>
    <scope>NUCLEOTIDE SEQUENCE [LARGE SCALE GENOMIC DNA]</scope>
    <source>
        <strain evidence="2 3">IND107</strain>
    </source>
</reference>
<feature type="region of interest" description="Disordered" evidence="1">
    <location>
        <begin position="195"/>
        <end position="392"/>
    </location>
</feature>
<dbReference type="RefSeq" id="XP_066615210.1">
    <property type="nucleotide sequence ID" value="XM_066756433.1"/>
</dbReference>
<feature type="compositionally biased region" description="Polar residues" evidence="1">
    <location>
        <begin position="380"/>
        <end position="392"/>
    </location>
</feature>
<feature type="compositionally biased region" description="Polar residues" evidence="1">
    <location>
        <begin position="319"/>
        <end position="331"/>
    </location>
</feature>
<dbReference type="EMBL" id="ATAM02000003">
    <property type="protein sequence ID" value="KAL0252490.1"/>
    <property type="molecule type" value="Genomic_DNA"/>
</dbReference>
<accession>A0ABR3BVQ5</accession>
<feature type="compositionally biased region" description="Basic residues" evidence="1">
    <location>
        <begin position="212"/>
        <end position="225"/>
    </location>
</feature>
<dbReference type="Proteomes" id="UP000054399">
    <property type="component" value="Unassembled WGS sequence"/>
</dbReference>
<gene>
    <name evidence="2" type="ORF">I308_101882</name>
</gene>
<evidence type="ECO:0000313" key="3">
    <source>
        <dbReference type="Proteomes" id="UP000054399"/>
    </source>
</evidence>
<name>A0ABR3BVQ5_9TREE</name>